<dbReference type="PANTHER" id="PTHR46300">
    <property type="entry name" value="P450, PUTATIVE (EUROFUNG)-RELATED-RELATED"/>
    <property type="match status" value="1"/>
</dbReference>
<name>A0A8H5US46_9HYPO</name>
<keyword evidence="2" id="KW-0479">Metal-binding</keyword>
<protein>
    <submittedName>
        <fullName evidence="6">Cytochrome P450 monooxygenase oxidoreductase</fullName>
    </submittedName>
</protein>
<comment type="similarity">
    <text evidence="1">Belongs to the cytochrome P450 family.</text>
</comment>
<reference evidence="6 7" key="1">
    <citation type="submission" date="2020-05" db="EMBL/GenBank/DDBJ databases">
        <title>Identification and distribution of gene clusters putatively required for synthesis of sphingolipid metabolism inhibitors in phylogenetically diverse species of the filamentous fungus Fusarium.</title>
        <authorList>
            <person name="Kim H.-S."/>
            <person name="Busman M."/>
            <person name="Brown D.W."/>
            <person name="Divon H."/>
            <person name="Uhlig S."/>
            <person name="Proctor R.H."/>
        </authorList>
    </citation>
    <scope>NUCLEOTIDE SEQUENCE [LARGE SCALE GENOMIC DNA]</scope>
    <source>
        <strain evidence="6 7">NRRL 25211</strain>
    </source>
</reference>
<proteinExistence type="inferred from homology"/>
<dbReference type="AlphaFoldDB" id="A0A8H5US46"/>
<dbReference type="GO" id="GO:0016705">
    <property type="term" value="F:oxidoreductase activity, acting on paired donors, with incorporation or reduction of molecular oxygen"/>
    <property type="evidence" value="ECO:0007669"/>
    <property type="project" value="InterPro"/>
</dbReference>
<evidence type="ECO:0000256" key="3">
    <source>
        <dbReference type="ARBA" id="ARBA00023002"/>
    </source>
</evidence>
<evidence type="ECO:0000256" key="2">
    <source>
        <dbReference type="ARBA" id="ARBA00022723"/>
    </source>
</evidence>
<sequence>MLTAQLFWVALVAIFVRLLFTSRRPKNYPPGPPTLPILGNIHLMPTKDAHLQFRKWADKYGPVYSLILGTKPFIVLSSAQAVKDLLDKKSALYSDRQEMYVGQILGSGGLRLLMMSFLPQGYGPTWRSFRKLVHSLLNVTTAKSYVPYQDLENKQMLYEMIV</sequence>
<dbReference type="InterPro" id="IPR050364">
    <property type="entry name" value="Cytochrome_P450_fung"/>
</dbReference>
<dbReference type="InterPro" id="IPR002401">
    <property type="entry name" value="Cyt_P450_E_grp-I"/>
</dbReference>
<gene>
    <name evidence="6" type="ORF">FPANT_4049</name>
</gene>
<dbReference type="GO" id="GO:0005506">
    <property type="term" value="F:iron ion binding"/>
    <property type="evidence" value="ECO:0007669"/>
    <property type="project" value="InterPro"/>
</dbReference>
<dbReference type="PRINTS" id="PR00463">
    <property type="entry name" value="EP450I"/>
</dbReference>
<dbReference type="GO" id="GO:0020037">
    <property type="term" value="F:heme binding"/>
    <property type="evidence" value="ECO:0007669"/>
    <property type="project" value="InterPro"/>
</dbReference>
<comment type="caution">
    <text evidence="6">The sequence shown here is derived from an EMBL/GenBank/DDBJ whole genome shotgun (WGS) entry which is preliminary data.</text>
</comment>
<keyword evidence="3" id="KW-0560">Oxidoreductase</keyword>
<dbReference type="InterPro" id="IPR001128">
    <property type="entry name" value="Cyt_P450"/>
</dbReference>
<dbReference type="GO" id="GO:0004497">
    <property type="term" value="F:monooxygenase activity"/>
    <property type="evidence" value="ECO:0007669"/>
    <property type="project" value="UniProtKB-KW"/>
</dbReference>
<dbReference type="Proteomes" id="UP000544095">
    <property type="component" value="Unassembled WGS sequence"/>
</dbReference>
<evidence type="ECO:0000313" key="6">
    <source>
        <dbReference type="EMBL" id="KAF5597361.1"/>
    </source>
</evidence>
<dbReference type="Pfam" id="PF00067">
    <property type="entry name" value="p450"/>
    <property type="match status" value="1"/>
</dbReference>
<keyword evidence="7" id="KW-1185">Reference proteome</keyword>
<evidence type="ECO:0000256" key="4">
    <source>
        <dbReference type="ARBA" id="ARBA00023004"/>
    </source>
</evidence>
<keyword evidence="4" id="KW-0408">Iron</keyword>
<dbReference type="SUPFAM" id="SSF48264">
    <property type="entry name" value="Cytochrome P450"/>
    <property type="match status" value="1"/>
</dbReference>
<evidence type="ECO:0000256" key="5">
    <source>
        <dbReference type="ARBA" id="ARBA00023033"/>
    </source>
</evidence>
<dbReference type="InterPro" id="IPR036396">
    <property type="entry name" value="Cyt_P450_sf"/>
</dbReference>
<dbReference type="EMBL" id="JAAOAR010000187">
    <property type="protein sequence ID" value="KAF5597361.1"/>
    <property type="molecule type" value="Genomic_DNA"/>
</dbReference>
<dbReference type="PANTHER" id="PTHR46300:SF2">
    <property type="entry name" value="CYTOCHROME P450 MONOOXYGENASE ALNH-RELATED"/>
    <property type="match status" value="1"/>
</dbReference>
<dbReference type="Gene3D" id="1.10.630.10">
    <property type="entry name" value="Cytochrome P450"/>
    <property type="match status" value="1"/>
</dbReference>
<evidence type="ECO:0000256" key="1">
    <source>
        <dbReference type="ARBA" id="ARBA00010617"/>
    </source>
</evidence>
<accession>A0A8H5US46</accession>
<keyword evidence="5 6" id="KW-0503">Monooxygenase</keyword>
<organism evidence="6 7">
    <name type="scientific">Fusarium pseudoanthophilum</name>
    <dbReference type="NCBI Taxonomy" id="48495"/>
    <lineage>
        <taxon>Eukaryota</taxon>
        <taxon>Fungi</taxon>
        <taxon>Dikarya</taxon>
        <taxon>Ascomycota</taxon>
        <taxon>Pezizomycotina</taxon>
        <taxon>Sordariomycetes</taxon>
        <taxon>Hypocreomycetidae</taxon>
        <taxon>Hypocreales</taxon>
        <taxon>Nectriaceae</taxon>
        <taxon>Fusarium</taxon>
        <taxon>Fusarium fujikuroi species complex</taxon>
    </lineage>
</organism>
<evidence type="ECO:0000313" key="7">
    <source>
        <dbReference type="Proteomes" id="UP000544095"/>
    </source>
</evidence>